<dbReference type="Gene3D" id="3.90.1010.10">
    <property type="match status" value="1"/>
</dbReference>
<dbReference type="PANTHER" id="PTHR43597:SF5">
    <property type="entry name" value="SUFE-LIKE PROTEIN 2, CHLOROPLASTIC"/>
    <property type="match status" value="1"/>
</dbReference>
<evidence type="ECO:0000259" key="2">
    <source>
        <dbReference type="Pfam" id="PF02657"/>
    </source>
</evidence>
<evidence type="ECO:0000256" key="1">
    <source>
        <dbReference type="ARBA" id="ARBA00010282"/>
    </source>
</evidence>
<comment type="caution">
    <text evidence="3">The sequence shown here is derived from an EMBL/GenBank/DDBJ whole genome shotgun (WGS) entry which is preliminary data.</text>
</comment>
<dbReference type="OrthoDB" id="9799320at2"/>
<name>A0A2M9G7J2_9PROT</name>
<dbReference type="Pfam" id="PF02657">
    <property type="entry name" value="SufE"/>
    <property type="match status" value="1"/>
</dbReference>
<dbReference type="PANTHER" id="PTHR43597">
    <property type="entry name" value="SULFUR ACCEPTOR PROTEIN CSDE"/>
    <property type="match status" value="1"/>
</dbReference>
<gene>
    <name evidence="3" type="ORF">CVT23_01080</name>
</gene>
<dbReference type="EMBL" id="PHIG01000004">
    <property type="protein sequence ID" value="PJK31672.1"/>
    <property type="molecule type" value="Genomic_DNA"/>
</dbReference>
<keyword evidence="4" id="KW-1185">Reference proteome</keyword>
<proteinExistence type="inferred from homology"/>
<dbReference type="SUPFAM" id="SSF82649">
    <property type="entry name" value="SufE/NifU"/>
    <property type="match status" value="1"/>
</dbReference>
<dbReference type="InterPro" id="IPR003808">
    <property type="entry name" value="Fe-S_metab-assoc_dom"/>
</dbReference>
<evidence type="ECO:0000313" key="3">
    <source>
        <dbReference type="EMBL" id="PJK31672.1"/>
    </source>
</evidence>
<dbReference type="AlphaFoldDB" id="A0A2M9G7J2"/>
<reference evidence="3 4" key="1">
    <citation type="submission" date="2017-11" db="EMBL/GenBank/DDBJ databases">
        <title>Draft genome sequence of Rhizobiales bacterium SY3-13.</title>
        <authorList>
            <person name="Sun C."/>
        </authorList>
    </citation>
    <scope>NUCLEOTIDE SEQUENCE [LARGE SCALE GENOMIC DNA]</scope>
    <source>
        <strain evidence="3 4">SY3-13</strain>
    </source>
</reference>
<dbReference type="RefSeq" id="WP_109794497.1">
    <property type="nucleotide sequence ID" value="NZ_PHIG01000004.1"/>
</dbReference>
<dbReference type="Proteomes" id="UP000229498">
    <property type="component" value="Unassembled WGS sequence"/>
</dbReference>
<organism evidence="3 4">
    <name type="scientific">Minwuia thermotolerans</name>
    <dbReference type="NCBI Taxonomy" id="2056226"/>
    <lineage>
        <taxon>Bacteria</taxon>
        <taxon>Pseudomonadati</taxon>
        <taxon>Pseudomonadota</taxon>
        <taxon>Alphaproteobacteria</taxon>
        <taxon>Minwuiales</taxon>
        <taxon>Minwuiaceae</taxon>
        <taxon>Minwuia</taxon>
    </lineage>
</organism>
<feature type="domain" description="Fe-S metabolism associated" evidence="2">
    <location>
        <begin position="11"/>
        <end position="130"/>
    </location>
</feature>
<accession>A0A2M9G7J2</accession>
<protein>
    <submittedName>
        <fullName evidence="3">Fe-S metabolism associated SufE</fullName>
    </submittedName>
</protein>
<evidence type="ECO:0000313" key="4">
    <source>
        <dbReference type="Proteomes" id="UP000229498"/>
    </source>
</evidence>
<comment type="similarity">
    <text evidence="1">Belongs to the SufE family.</text>
</comment>
<sequence>MAREDYQEFAETLEALDDEDMRFEYILDLAKAQDREEFPEEWKTEDNLMHGCMSRVWIVHDREGGRHYFRGASEAAIVKGLVRMMTKTFSGLTDEEIRQFNVDDVRRLNLGALTFQRQVGMMAMLKHMQKLAGQPAATEA</sequence>